<dbReference type="STRING" id="631362.Thi970DRAFT_00208"/>
<organism evidence="1 2">
    <name type="scientific">Thiorhodovibrio frisius</name>
    <dbReference type="NCBI Taxonomy" id="631362"/>
    <lineage>
        <taxon>Bacteria</taxon>
        <taxon>Pseudomonadati</taxon>
        <taxon>Pseudomonadota</taxon>
        <taxon>Gammaproteobacteria</taxon>
        <taxon>Chromatiales</taxon>
        <taxon>Chromatiaceae</taxon>
        <taxon>Thiorhodovibrio</taxon>
    </lineage>
</organism>
<dbReference type="Proteomes" id="UP000002964">
    <property type="component" value="Unassembled WGS sequence"/>
</dbReference>
<dbReference type="EMBL" id="JH603164">
    <property type="protein sequence ID" value="EIC23709.1"/>
    <property type="molecule type" value="Genomic_DNA"/>
</dbReference>
<proteinExistence type="predicted"/>
<dbReference type="PANTHER" id="PTHR41317:SF1">
    <property type="entry name" value="PD-(D_E)XK NUCLEASE FAMILY TRANSPOSASE"/>
    <property type="match status" value="1"/>
</dbReference>
<dbReference type="PANTHER" id="PTHR41317">
    <property type="entry name" value="PD-(D_E)XK NUCLEASE FAMILY TRANSPOSASE"/>
    <property type="match status" value="1"/>
</dbReference>
<sequence length="303" mass="34518">MRELLDPTNDYVFKRLFAEAPELLVALINDLRPDFPDITSVEILNPNIEPSDLTGKYIILDVLARDTEGHCYNVEIQVRRYGAWHKRGLFYLARTLGGQLSAGEDYQELRASVGLHLLDFDLFIANDAERQQALWRFEMRDERQPNVSLGNILQMNLIELKKADRLGLSPGPLRAWITFFKHWQEELVMAAVAHEPVNQAMNRIRQLSADEEARRLAFVRERALRDEVSFLNEAKREGLQEGLQTGMHKGMQKGLQDGRVEGREEVAQNLIAMNLLTDEQIAAASGLTEAEVQALRDAVKVKD</sequence>
<evidence type="ECO:0000313" key="1">
    <source>
        <dbReference type="EMBL" id="EIC23709.1"/>
    </source>
</evidence>
<dbReference type="HOGENOM" id="CLU_057504_0_2_6"/>
<gene>
    <name evidence="1" type="ORF">Thi970DRAFT_00208</name>
</gene>
<dbReference type="OrthoDB" id="5764332at2"/>
<keyword evidence="2" id="KW-1185">Reference proteome</keyword>
<dbReference type="Pfam" id="PF12784">
    <property type="entry name" value="PDDEXK_2"/>
    <property type="match status" value="1"/>
</dbReference>
<protein>
    <submittedName>
        <fullName evidence="1">Uncharacterized protein</fullName>
    </submittedName>
</protein>
<accession>H8YWA6</accession>
<reference evidence="2" key="1">
    <citation type="submission" date="2011-06" db="EMBL/GenBank/DDBJ databases">
        <authorList>
            <consortium name="US DOE Joint Genome Institute (JGI-PGF)"/>
            <person name="Lucas S."/>
            <person name="Han J."/>
            <person name="Lapidus A."/>
            <person name="Cheng J.-F."/>
            <person name="Goodwin L."/>
            <person name="Pitluck S."/>
            <person name="Peters L."/>
            <person name="Land M.L."/>
            <person name="Hauser L."/>
            <person name="Vogl K."/>
            <person name="Liu Z."/>
            <person name="Overmann J."/>
            <person name="Frigaard N.-U."/>
            <person name="Bryant D.A."/>
            <person name="Woyke T.J."/>
        </authorList>
    </citation>
    <scope>NUCLEOTIDE SEQUENCE [LARGE SCALE GENOMIC DNA]</scope>
    <source>
        <strain evidence="2">970</strain>
    </source>
</reference>
<dbReference type="InterPro" id="IPR010106">
    <property type="entry name" value="RpnA"/>
</dbReference>
<dbReference type="NCBIfam" id="TIGR01784">
    <property type="entry name" value="T_den_put_tspse"/>
    <property type="match status" value="1"/>
</dbReference>
<evidence type="ECO:0000313" key="2">
    <source>
        <dbReference type="Proteomes" id="UP000002964"/>
    </source>
</evidence>
<name>H8YWA6_9GAMM</name>
<dbReference type="AlphaFoldDB" id="H8YWA6"/>
<dbReference type="RefSeq" id="WP_009146684.1">
    <property type="nucleotide sequence ID" value="NZ_CP121471.1"/>
</dbReference>
<reference evidence="1 2" key="2">
    <citation type="submission" date="2011-11" db="EMBL/GenBank/DDBJ databases">
        <authorList>
            <consortium name="US DOE Joint Genome Institute"/>
            <person name="Lucas S."/>
            <person name="Han J."/>
            <person name="Lapidus A."/>
            <person name="Cheng J.-F."/>
            <person name="Goodwin L."/>
            <person name="Pitluck S."/>
            <person name="Peters L."/>
            <person name="Ovchinnikova G."/>
            <person name="Zhang X."/>
            <person name="Detter J.C."/>
            <person name="Han C."/>
            <person name="Tapia R."/>
            <person name="Land M."/>
            <person name="Hauser L."/>
            <person name="Kyrpides N."/>
            <person name="Ivanova N."/>
            <person name="Pagani I."/>
            <person name="Vogl K."/>
            <person name="Liu Z."/>
            <person name="Overmann J."/>
            <person name="Frigaard N.-U."/>
            <person name="Bryant D."/>
            <person name="Woyke T."/>
        </authorList>
    </citation>
    <scope>NUCLEOTIDE SEQUENCE [LARGE SCALE GENOMIC DNA]</scope>
    <source>
        <strain evidence="1 2">970</strain>
    </source>
</reference>
<dbReference type="eggNOG" id="COG5464">
    <property type="taxonomic scope" value="Bacteria"/>
</dbReference>